<dbReference type="AlphaFoldDB" id="A0A5K1K406"/>
<feature type="transmembrane region" description="Helical" evidence="1">
    <location>
        <begin position="265"/>
        <end position="283"/>
    </location>
</feature>
<reference evidence="2" key="1">
    <citation type="submission" date="2019-10" db="EMBL/GenBank/DDBJ databases">
        <authorList>
            <person name="Nor Muhammad N."/>
        </authorList>
    </citation>
    <scope>NUCLEOTIDE SEQUENCE</scope>
</reference>
<evidence type="ECO:0000313" key="2">
    <source>
        <dbReference type="EMBL" id="VWP00377.1"/>
    </source>
</evidence>
<organism evidence="2">
    <name type="scientific">Ganoderma boninense</name>
    <dbReference type="NCBI Taxonomy" id="34458"/>
    <lineage>
        <taxon>Eukaryota</taxon>
        <taxon>Fungi</taxon>
        <taxon>Dikarya</taxon>
        <taxon>Basidiomycota</taxon>
        <taxon>Agaricomycotina</taxon>
        <taxon>Agaricomycetes</taxon>
        <taxon>Polyporales</taxon>
        <taxon>Polyporaceae</taxon>
        <taxon>Ganoderma</taxon>
    </lineage>
</organism>
<protein>
    <submittedName>
        <fullName evidence="2">SH3 domain-containing protein</fullName>
    </submittedName>
</protein>
<sequence length="377" mass="41081">MIDFITANLVSGFVEFTLFGIFMLLSSASLVLLLRRHRIVYGAPHDSKERTAPWRKLALTIWGLRRSPLILANVLLILTVTVHFGFSAERLVRAMVNQGGADQSVAFLIDLRERTQVARLILLVISMFLGDVVITYRVWLVWSYNHWITLFPMLTVAGVIGSGMIRQFTVSHSDTGVFTAAVGPWITATCVTTVCTNFYGTVVIAYRVWSSNRLLRSTGVLEGGRNLLDSIAIFVESAALWTFWVILYLIWYLTGSRLETIGSGTGPVVIGITFTLITVRVGLGWGQETRTATASLRWAGNFNATSATGLSHDRQQGRRRADLARPQAISLTVTRGTSEGPGNGIEGGLGSVADIDVGKAKLDGVPQRSGDTFGGSV</sequence>
<feature type="transmembrane region" description="Helical" evidence="1">
    <location>
        <begin position="117"/>
        <end position="140"/>
    </location>
</feature>
<feature type="transmembrane region" description="Helical" evidence="1">
    <location>
        <begin position="185"/>
        <end position="209"/>
    </location>
</feature>
<gene>
    <name evidence="2" type="primary">G4MRZ0</name>
</gene>
<feature type="transmembrane region" description="Helical" evidence="1">
    <location>
        <begin position="147"/>
        <end position="165"/>
    </location>
</feature>
<accession>A0A5K1K406</accession>
<dbReference type="EMBL" id="LR728420">
    <property type="protein sequence ID" value="VWP00377.1"/>
    <property type="molecule type" value="Genomic_DNA"/>
</dbReference>
<feature type="transmembrane region" description="Helical" evidence="1">
    <location>
        <begin position="230"/>
        <end position="253"/>
    </location>
</feature>
<feature type="transmembrane region" description="Helical" evidence="1">
    <location>
        <begin position="69"/>
        <end position="86"/>
    </location>
</feature>
<keyword evidence="1" id="KW-1133">Transmembrane helix</keyword>
<keyword evidence="1" id="KW-0472">Membrane</keyword>
<keyword evidence="1" id="KW-0812">Transmembrane</keyword>
<evidence type="ECO:0000256" key="1">
    <source>
        <dbReference type="SAM" id="Phobius"/>
    </source>
</evidence>
<proteinExistence type="predicted"/>
<name>A0A5K1K406_9APHY</name>
<feature type="transmembrane region" description="Helical" evidence="1">
    <location>
        <begin position="12"/>
        <end position="34"/>
    </location>
</feature>